<sequence>MGIGDGHAVPDASPPVAGHRSTRARQAASRAGRLLILIAGCGAFFLPLWFLLFFGAVAVDAGHAWLRRPPAGDGPRGFVQSPSLSQEPVVLRDGDFTLAFPRHHLVSADPSPRHGTRVSLVALATYPGMEGNSPALARCFDWAQLAACGIVALSYSGIREEGTQAFSRRRASLLDGHEDRDAGAFGLRPTIMPHVLVHIDEQAEDIIVISCPPILPDCSMTLDVAGTRWRVLMAPALLGQWRDVVAEIRRFLAARVTRDGGPG</sequence>
<evidence type="ECO:0000313" key="4">
    <source>
        <dbReference type="Proteomes" id="UP000199473"/>
    </source>
</evidence>
<dbReference type="RefSeq" id="WP_092954719.1">
    <property type="nucleotide sequence ID" value="NZ_FOSQ01000001.1"/>
</dbReference>
<feature type="transmembrane region" description="Helical" evidence="2">
    <location>
        <begin position="34"/>
        <end position="59"/>
    </location>
</feature>
<dbReference type="AlphaFoldDB" id="A0A1I3XL82"/>
<reference evidence="3 4" key="1">
    <citation type="submission" date="2016-10" db="EMBL/GenBank/DDBJ databases">
        <authorList>
            <person name="de Groot N.N."/>
        </authorList>
    </citation>
    <scope>NUCLEOTIDE SEQUENCE [LARGE SCALE GENOMIC DNA]</scope>
    <source>
        <strain evidence="3 4">DSM 19981</strain>
    </source>
</reference>
<dbReference type="Proteomes" id="UP000199473">
    <property type="component" value="Unassembled WGS sequence"/>
</dbReference>
<keyword evidence="2" id="KW-1133">Transmembrane helix</keyword>
<accession>A0A1I3XL82</accession>
<gene>
    <name evidence="3" type="ORF">SAMN02745775_101391</name>
</gene>
<organism evidence="3 4">
    <name type="scientific">Falsiroseomonas stagni DSM 19981</name>
    <dbReference type="NCBI Taxonomy" id="1123062"/>
    <lineage>
        <taxon>Bacteria</taxon>
        <taxon>Pseudomonadati</taxon>
        <taxon>Pseudomonadota</taxon>
        <taxon>Alphaproteobacteria</taxon>
        <taxon>Acetobacterales</taxon>
        <taxon>Roseomonadaceae</taxon>
        <taxon>Falsiroseomonas</taxon>
    </lineage>
</organism>
<protein>
    <submittedName>
        <fullName evidence="3">Uncharacterized protein</fullName>
    </submittedName>
</protein>
<dbReference type="EMBL" id="FOSQ01000001">
    <property type="protein sequence ID" value="SFK19801.1"/>
    <property type="molecule type" value="Genomic_DNA"/>
</dbReference>
<keyword evidence="2" id="KW-0812">Transmembrane</keyword>
<name>A0A1I3XL82_9PROT</name>
<evidence type="ECO:0000256" key="1">
    <source>
        <dbReference type="SAM" id="MobiDB-lite"/>
    </source>
</evidence>
<dbReference type="STRING" id="1123062.SAMN02745775_101391"/>
<proteinExistence type="predicted"/>
<keyword evidence="4" id="KW-1185">Reference proteome</keyword>
<evidence type="ECO:0000256" key="2">
    <source>
        <dbReference type="SAM" id="Phobius"/>
    </source>
</evidence>
<keyword evidence="2" id="KW-0472">Membrane</keyword>
<feature type="region of interest" description="Disordered" evidence="1">
    <location>
        <begin position="1"/>
        <end position="21"/>
    </location>
</feature>
<evidence type="ECO:0000313" key="3">
    <source>
        <dbReference type="EMBL" id="SFK19801.1"/>
    </source>
</evidence>